<dbReference type="RefSeq" id="WP_142443223.1">
    <property type="nucleotide sequence ID" value="NZ_SESI01000002.1"/>
</dbReference>
<proteinExistence type="predicted"/>
<evidence type="ECO:0000313" key="4">
    <source>
        <dbReference type="Proteomes" id="UP000315385"/>
    </source>
</evidence>
<keyword evidence="1" id="KW-0472">Membrane</keyword>
<dbReference type="Proteomes" id="UP000315385">
    <property type="component" value="Unassembled WGS sequence"/>
</dbReference>
<keyword evidence="1" id="KW-0812">Transmembrane</keyword>
<protein>
    <recommendedName>
        <fullName evidence="2">DUF8120 domain-containing protein</fullName>
    </recommendedName>
</protein>
<dbReference type="EMBL" id="SESI01000002">
    <property type="protein sequence ID" value="TQQ80099.1"/>
    <property type="molecule type" value="Genomic_DNA"/>
</dbReference>
<gene>
    <name evidence="3" type="ORF">EWF95_06280</name>
</gene>
<feature type="domain" description="DUF8120" evidence="2">
    <location>
        <begin position="5"/>
        <end position="61"/>
    </location>
</feature>
<dbReference type="Pfam" id="PF26439">
    <property type="entry name" value="DUF8120"/>
    <property type="match status" value="1"/>
</dbReference>
<evidence type="ECO:0000313" key="3">
    <source>
        <dbReference type="EMBL" id="TQQ80099.1"/>
    </source>
</evidence>
<reference evidence="3 4" key="1">
    <citation type="submission" date="2019-02" db="EMBL/GenBank/DDBJ databases">
        <title>Halonotius sp. a new haloqrchaeon isolated from saline water.</title>
        <authorList>
            <person name="Duran-Viseras A."/>
            <person name="Sanchez-Porro C."/>
            <person name="Ventosa A."/>
        </authorList>
    </citation>
    <scope>NUCLEOTIDE SEQUENCE [LARGE SCALE GENOMIC DNA]</scope>
    <source>
        <strain evidence="3 4">F9-27</strain>
    </source>
</reference>
<organism evidence="3 4">
    <name type="scientific">Halonotius roseus</name>
    <dbReference type="NCBI Taxonomy" id="2511997"/>
    <lineage>
        <taxon>Archaea</taxon>
        <taxon>Methanobacteriati</taxon>
        <taxon>Methanobacteriota</taxon>
        <taxon>Stenosarchaea group</taxon>
        <taxon>Halobacteria</taxon>
        <taxon>Halobacteriales</taxon>
        <taxon>Haloferacaceae</taxon>
        <taxon>Halonotius</taxon>
    </lineage>
</organism>
<comment type="caution">
    <text evidence="3">The sequence shown here is derived from an EMBL/GenBank/DDBJ whole genome shotgun (WGS) entry which is preliminary data.</text>
</comment>
<accession>A0A544QME6</accession>
<sequence>MSRTITTGLTGRQYRWLDHVTKLLGIGLIAGGLDVGGGTPTGILLAAAGVLIGLSTVVITTP</sequence>
<evidence type="ECO:0000256" key="1">
    <source>
        <dbReference type="SAM" id="Phobius"/>
    </source>
</evidence>
<dbReference type="AlphaFoldDB" id="A0A544QME6"/>
<keyword evidence="4" id="KW-1185">Reference proteome</keyword>
<evidence type="ECO:0000259" key="2">
    <source>
        <dbReference type="Pfam" id="PF26439"/>
    </source>
</evidence>
<keyword evidence="1" id="KW-1133">Transmembrane helix</keyword>
<feature type="transmembrane region" description="Helical" evidence="1">
    <location>
        <begin position="43"/>
        <end position="61"/>
    </location>
</feature>
<name>A0A544QME6_9EURY</name>
<dbReference type="InterPro" id="IPR058433">
    <property type="entry name" value="DUF8120"/>
</dbReference>